<comment type="caution">
    <text evidence="4">The sequence shown here is derived from an EMBL/GenBank/DDBJ whole genome shotgun (WGS) entry which is preliminary data.</text>
</comment>
<dbReference type="AlphaFoldDB" id="A0A9D3LMG6"/>
<dbReference type="GO" id="GO:0005884">
    <property type="term" value="C:actin filament"/>
    <property type="evidence" value="ECO:0007669"/>
    <property type="project" value="TreeGrafter"/>
</dbReference>
<dbReference type="PROSITE" id="PS51444">
    <property type="entry name" value="FH2"/>
    <property type="match status" value="1"/>
</dbReference>
<evidence type="ECO:0000256" key="1">
    <source>
        <dbReference type="SAM" id="MobiDB-lite"/>
    </source>
</evidence>
<evidence type="ECO:0000259" key="2">
    <source>
        <dbReference type="PROSITE" id="PS51231"/>
    </source>
</evidence>
<dbReference type="PANTHER" id="PTHR45691">
    <property type="entry name" value="PROTEIN DIAPHANOUS"/>
    <property type="match status" value="1"/>
</dbReference>
<reference evidence="4" key="1">
    <citation type="submission" date="2021-01" db="EMBL/GenBank/DDBJ databases">
        <title>A chromosome-scale assembly of European eel, Anguilla anguilla.</title>
        <authorList>
            <person name="Henkel C."/>
            <person name="Jong-Raadsen S.A."/>
            <person name="Dufour S."/>
            <person name="Weltzien F.-A."/>
            <person name="Palstra A.P."/>
            <person name="Pelster B."/>
            <person name="Spaink H.P."/>
            <person name="Van Den Thillart G.E."/>
            <person name="Jansen H."/>
            <person name="Zahm M."/>
            <person name="Klopp C."/>
            <person name="Cedric C."/>
            <person name="Louis A."/>
            <person name="Berthelot C."/>
            <person name="Parey E."/>
            <person name="Roest Crollius H."/>
            <person name="Montfort J."/>
            <person name="Robinson-Rechavi M."/>
            <person name="Bucao C."/>
            <person name="Bouchez O."/>
            <person name="Gislard M."/>
            <person name="Lluch J."/>
            <person name="Milhes M."/>
            <person name="Lampietro C."/>
            <person name="Lopez Roques C."/>
            <person name="Donnadieu C."/>
            <person name="Braasch I."/>
            <person name="Desvignes T."/>
            <person name="Postlethwait J."/>
            <person name="Bobe J."/>
            <person name="Guiguen Y."/>
            <person name="Dirks R."/>
        </authorList>
    </citation>
    <scope>NUCLEOTIDE SEQUENCE</scope>
    <source>
        <strain evidence="4">Tag_6206</strain>
        <tissue evidence="4">Liver</tissue>
    </source>
</reference>
<feature type="region of interest" description="Disordered" evidence="1">
    <location>
        <begin position="170"/>
        <end position="227"/>
    </location>
</feature>
<dbReference type="EMBL" id="JAFIRN010000016">
    <property type="protein sequence ID" value="KAG5833720.1"/>
    <property type="molecule type" value="Genomic_DNA"/>
</dbReference>
<sequence>MRIRFSLVAREQHQKLLILHDNMGSLYQDMLQYFAIDPKKTSVEEFFTDVSNFRSMFTQAVRENVRRREAEEKQRRVRAAQEKAQREKQERQQKKKRLLEVNTENDETGVMDSLLEALQSGAAFRDRRKRAPRTRENQKTPLQRSRSRQNINFNSTRAPIAKDLNYELDPHSSAARGKAPARRQNHSGAGREAEREADREGQSAAETQCEREGEAQPAVCPANGESDVETLLARLRAL</sequence>
<name>A0A9D3LMG6_ANGAN</name>
<dbReference type="SUPFAM" id="SSF101447">
    <property type="entry name" value="Formin homology 2 domain (FH2 domain)"/>
    <property type="match status" value="1"/>
</dbReference>
<protein>
    <recommendedName>
        <fullName evidence="6">FH2 domain-containing protein</fullName>
    </recommendedName>
</protein>
<dbReference type="Proteomes" id="UP001044222">
    <property type="component" value="Chromosome 16"/>
</dbReference>
<dbReference type="InterPro" id="IPR015425">
    <property type="entry name" value="FH2_Formin"/>
</dbReference>
<feature type="compositionally biased region" description="Basic and acidic residues" evidence="1">
    <location>
        <begin position="68"/>
        <end position="92"/>
    </location>
</feature>
<feature type="compositionally biased region" description="Basic and acidic residues" evidence="1">
    <location>
        <begin position="189"/>
        <end position="201"/>
    </location>
</feature>
<dbReference type="GO" id="GO:0030041">
    <property type="term" value="P:actin filament polymerization"/>
    <property type="evidence" value="ECO:0007669"/>
    <property type="project" value="TreeGrafter"/>
</dbReference>
<proteinExistence type="predicted"/>
<dbReference type="InterPro" id="IPR051412">
    <property type="entry name" value="Formin_Homology_Diaphanous_sf"/>
</dbReference>
<dbReference type="PANTHER" id="PTHR45691:SF9">
    <property type="entry name" value="PROTEIN DIAPHANOUS HOMOLOG 3"/>
    <property type="match status" value="1"/>
</dbReference>
<gene>
    <name evidence="4" type="ORF">ANANG_G00278860</name>
</gene>
<dbReference type="Pfam" id="PF06345">
    <property type="entry name" value="Drf_DAD"/>
    <property type="match status" value="1"/>
</dbReference>
<evidence type="ECO:0000259" key="3">
    <source>
        <dbReference type="PROSITE" id="PS51444"/>
    </source>
</evidence>
<feature type="domain" description="FH2" evidence="3">
    <location>
        <begin position="1"/>
        <end position="83"/>
    </location>
</feature>
<feature type="compositionally biased region" description="Polar residues" evidence="1">
    <location>
        <begin position="139"/>
        <end position="157"/>
    </location>
</feature>
<dbReference type="InterPro" id="IPR010465">
    <property type="entry name" value="Drf_DAD"/>
</dbReference>
<evidence type="ECO:0000313" key="5">
    <source>
        <dbReference type="Proteomes" id="UP001044222"/>
    </source>
</evidence>
<evidence type="ECO:0008006" key="6">
    <source>
        <dbReference type="Google" id="ProtNLM"/>
    </source>
</evidence>
<dbReference type="PROSITE" id="PS51231">
    <property type="entry name" value="DAD"/>
    <property type="match status" value="1"/>
</dbReference>
<accession>A0A9D3LMG6</accession>
<keyword evidence="5" id="KW-1185">Reference proteome</keyword>
<feature type="region of interest" description="Disordered" evidence="1">
    <location>
        <begin position="121"/>
        <end position="158"/>
    </location>
</feature>
<dbReference type="Gene3D" id="1.20.58.2220">
    <property type="entry name" value="Formin, FH2 domain"/>
    <property type="match status" value="1"/>
</dbReference>
<evidence type="ECO:0000313" key="4">
    <source>
        <dbReference type="EMBL" id="KAG5833720.1"/>
    </source>
</evidence>
<organism evidence="4 5">
    <name type="scientific">Anguilla anguilla</name>
    <name type="common">European freshwater eel</name>
    <name type="synonym">Muraena anguilla</name>
    <dbReference type="NCBI Taxonomy" id="7936"/>
    <lineage>
        <taxon>Eukaryota</taxon>
        <taxon>Metazoa</taxon>
        <taxon>Chordata</taxon>
        <taxon>Craniata</taxon>
        <taxon>Vertebrata</taxon>
        <taxon>Euteleostomi</taxon>
        <taxon>Actinopterygii</taxon>
        <taxon>Neopterygii</taxon>
        <taxon>Teleostei</taxon>
        <taxon>Anguilliformes</taxon>
        <taxon>Anguillidae</taxon>
        <taxon>Anguilla</taxon>
    </lineage>
</organism>
<dbReference type="InterPro" id="IPR014767">
    <property type="entry name" value="DAD_dom"/>
</dbReference>
<dbReference type="InterPro" id="IPR042201">
    <property type="entry name" value="FH2_Formin_sf"/>
</dbReference>
<feature type="domain" description="DAD" evidence="2">
    <location>
        <begin position="106"/>
        <end position="136"/>
    </location>
</feature>
<feature type="region of interest" description="Disordered" evidence="1">
    <location>
        <begin position="68"/>
        <end position="104"/>
    </location>
</feature>